<evidence type="ECO:0000313" key="4">
    <source>
        <dbReference type="Proteomes" id="UP000239757"/>
    </source>
</evidence>
<accession>A0A2P5VUN1</accession>
<gene>
    <name evidence="3" type="ORF">GOBAR_AA38185</name>
</gene>
<keyword evidence="1" id="KW-0175">Coiled coil</keyword>
<feature type="coiled-coil region" evidence="1">
    <location>
        <begin position="76"/>
        <end position="163"/>
    </location>
</feature>
<dbReference type="PANTHER" id="PTHR46405:SF4">
    <property type="entry name" value="E3 UBIQUITIN-PROTEIN LIGASE RF298-RELATED"/>
    <property type="match status" value="1"/>
</dbReference>
<feature type="coiled-coil region" evidence="1">
    <location>
        <begin position="190"/>
        <end position="217"/>
    </location>
</feature>
<reference evidence="3 4" key="1">
    <citation type="submission" date="2015-01" db="EMBL/GenBank/DDBJ databases">
        <title>Genome of allotetraploid Gossypium barbadense reveals genomic plasticity and fiber elongation in cotton evolution.</title>
        <authorList>
            <person name="Chen X."/>
            <person name="Liu X."/>
            <person name="Zhao B."/>
            <person name="Zheng H."/>
            <person name="Hu Y."/>
            <person name="Lu G."/>
            <person name="Yang C."/>
            <person name="Chen J."/>
            <person name="Shan C."/>
            <person name="Zhang L."/>
            <person name="Zhou Y."/>
            <person name="Wang L."/>
            <person name="Guo W."/>
            <person name="Bai Y."/>
            <person name="Ruan J."/>
            <person name="Shangguan X."/>
            <person name="Mao Y."/>
            <person name="Jiang J."/>
            <person name="Zhu Y."/>
            <person name="Lei J."/>
            <person name="Kang H."/>
            <person name="Chen S."/>
            <person name="He X."/>
            <person name="Wang R."/>
            <person name="Wang Y."/>
            <person name="Chen J."/>
            <person name="Wang L."/>
            <person name="Yu S."/>
            <person name="Wang B."/>
            <person name="Wei J."/>
            <person name="Song S."/>
            <person name="Lu X."/>
            <person name="Gao Z."/>
            <person name="Gu W."/>
            <person name="Deng X."/>
            <person name="Ma D."/>
            <person name="Wang S."/>
            <person name="Liang W."/>
            <person name="Fang L."/>
            <person name="Cai C."/>
            <person name="Zhu X."/>
            <person name="Zhou B."/>
            <person name="Zhang Y."/>
            <person name="Chen Z."/>
            <person name="Xu S."/>
            <person name="Zhu R."/>
            <person name="Wang S."/>
            <person name="Zhang T."/>
            <person name="Zhao G."/>
        </authorList>
    </citation>
    <scope>NUCLEOTIDE SEQUENCE [LARGE SCALE GENOMIC DNA]</scope>
    <source>
        <strain evidence="4">cv. Xinhai21</strain>
        <tissue evidence="3">Leaf</tissue>
    </source>
</reference>
<dbReference type="InterPro" id="IPR046934">
    <property type="entry name" value="PIR2-like"/>
</dbReference>
<feature type="compositionally biased region" description="Basic and acidic residues" evidence="2">
    <location>
        <begin position="19"/>
        <end position="29"/>
    </location>
</feature>
<dbReference type="EMBL" id="KZ670811">
    <property type="protein sequence ID" value="PPR82526.1"/>
    <property type="molecule type" value="Genomic_DNA"/>
</dbReference>
<dbReference type="Proteomes" id="UP000239757">
    <property type="component" value="Unassembled WGS sequence"/>
</dbReference>
<protein>
    <submittedName>
        <fullName evidence="3">Uncharacterized protein</fullName>
    </submittedName>
</protein>
<proteinExistence type="predicted"/>
<sequence length="278" mass="32112">MDHDDKFVMSRRRISKSSKTPDHGVEKKPAPKAKGITCISSRSTDYFAGIPYEKSLGKFIPQDETDKLILKLVPRLQELQNELHSWTQRTNQKVKQAICRLNKDQGEIKSVRQEKEEAEQFKMEKKIMGESIMKRLSEIEFSLNNTTNQVRDANSKVQKLEAAASASSCQEALEREQKALKDVQSWDTQRSMLLEELASEKQKAAELQRKVGKAKRSYNQIKMLWKRERVTMEKFLAQAASIRKERECREAAGKVEEDKFKLNAEKDMQKCGQEILKS</sequence>
<dbReference type="PANTHER" id="PTHR46405">
    <property type="entry name" value="OS05G0141500 PROTEIN"/>
    <property type="match status" value="1"/>
</dbReference>
<evidence type="ECO:0000313" key="3">
    <source>
        <dbReference type="EMBL" id="PPR82526.1"/>
    </source>
</evidence>
<dbReference type="OrthoDB" id="774873at2759"/>
<evidence type="ECO:0000256" key="1">
    <source>
        <dbReference type="SAM" id="Coils"/>
    </source>
</evidence>
<feature type="region of interest" description="Disordered" evidence="2">
    <location>
        <begin position="1"/>
        <end position="34"/>
    </location>
</feature>
<evidence type="ECO:0000256" key="2">
    <source>
        <dbReference type="SAM" id="MobiDB-lite"/>
    </source>
</evidence>
<dbReference type="AlphaFoldDB" id="A0A2P5VUN1"/>
<name>A0A2P5VUN1_GOSBA</name>
<organism evidence="3 4">
    <name type="scientific">Gossypium barbadense</name>
    <name type="common">Sea Island cotton</name>
    <name type="synonym">Hibiscus barbadensis</name>
    <dbReference type="NCBI Taxonomy" id="3634"/>
    <lineage>
        <taxon>Eukaryota</taxon>
        <taxon>Viridiplantae</taxon>
        <taxon>Streptophyta</taxon>
        <taxon>Embryophyta</taxon>
        <taxon>Tracheophyta</taxon>
        <taxon>Spermatophyta</taxon>
        <taxon>Magnoliopsida</taxon>
        <taxon>eudicotyledons</taxon>
        <taxon>Gunneridae</taxon>
        <taxon>Pentapetalae</taxon>
        <taxon>rosids</taxon>
        <taxon>malvids</taxon>
        <taxon>Malvales</taxon>
        <taxon>Malvaceae</taxon>
        <taxon>Malvoideae</taxon>
        <taxon>Gossypium</taxon>
    </lineage>
</organism>